<proteinExistence type="predicted"/>
<dbReference type="RefSeq" id="WP_210323498.1">
    <property type="nucleotide sequence ID" value="NZ_JACXWY010000002.1"/>
</dbReference>
<accession>A0A927E8P3</accession>
<keyword evidence="4" id="KW-1185">Reference proteome</keyword>
<feature type="chain" id="PRO_5037525925" evidence="2">
    <location>
        <begin position="28"/>
        <end position="126"/>
    </location>
</feature>
<evidence type="ECO:0000313" key="3">
    <source>
        <dbReference type="EMBL" id="MBD3844921.1"/>
    </source>
</evidence>
<evidence type="ECO:0000256" key="1">
    <source>
        <dbReference type="SAM" id="MobiDB-lite"/>
    </source>
</evidence>
<dbReference type="Proteomes" id="UP000619295">
    <property type="component" value="Unassembled WGS sequence"/>
</dbReference>
<organism evidence="3 4">
    <name type="scientific">Bosea spartocytisi</name>
    <dbReference type="NCBI Taxonomy" id="2773451"/>
    <lineage>
        <taxon>Bacteria</taxon>
        <taxon>Pseudomonadati</taxon>
        <taxon>Pseudomonadota</taxon>
        <taxon>Alphaproteobacteria</taxon>
        <taxon>Hyphomicrobiales</taxon>
        <taxon>Boseaceae</taxon>
        <taxon>Bosea</taxon>
    </lineage>
</organism>
<gene>
    <name evidence="3" type="ORF">IED13_04375</name>
</gene>
<dbReference type="AlphaFoldDB" id="A0A927E8P3"/>
<dbReference type="EMBL" id="JACXWY010000002">
    <property type="protein sequence ID" value="MBD3844921.1"/>
    <property type="molecule type" value="Genomic_DNA"/>
</dbReference>
<sequence length="126" mass="13658">MKRYVSVKRALMVGVLALGLAPAASLAQDMPYGNDYGRGGSYQANPYSRGGNYNYNYQRPPAAGGPIDNGAPSYRGGPGYRGGPAYGGGRAYGRRGNPYYGMSIEQQKRAIRNQREAQKRAIKRGF</sequence>
<keyword evidence="2" id="KW-0732">Signal</keyword>
<feature type="region of interest" description="Disordered" evidence="1">
    <location>
        <begin position="53"/>
        <end position="76"/>
    </location>
</feature>
<evidence type="ECO:0000313" key="4">
    <source>
        <dbReference type="Proteomes" id="UP000619295"/>
    </source>
</evidence>
<feature type="signal peptide" evidence="2">
    <location>
        <begin position="1"/>
        <end position="27"/>
    </location>
</feature>
<name>A0A927E8P3_9HYPH</name>
<protein>
    <submittedName>
        <fullName evidence="3">Uncharacterized protein</fullName>
    </submittedName>
</protein>
<reference evidence="3" key="1">
    <citation type="submission" date="2020-09" db="EMBL/GenBank/DDBJ databases">
        <title>Bosea spartocytisi sp. nov. a root nodule endophyte of Spartocytisus supranubius in the high mountain ecosystem fo the Teide National Park (Canary Islands, Spain).</title>
        <authorList>
            <person name="Pulido-Suarez L."/>
            <person name="Peix A."/>
            <person name="Igual J.M."/>
            <person name="Socas-Perez N."/>
            <person name="Velazquez E."/>
            <person name="Flores-Felix J.D."/>
            <person name="Leon-Barrios M."/>
        </authorList>
    </citation>
    <scope>NUCLEOTIDE SEQUENCE</scope>
    <source>
        <strain evidence="3">SSUT16</strain>
    </source>
</reference>
<evidence type="ECO:0000256" key="2">
    <source>
        <dbReference type="SAM" id="SignalP"/>
    </source>
</evidence>
<comment type="caution">
    <text evidence="3">The sequence shown here is derived from an EMBL/GenBank/DDBJ whole genome shotgun (WGS) entry which is preliminary data.</text>
</comment>